<evidence type="ECO:0000256" key="1">
    <source>
        <dbReference type="SAM" id="SignalP"/>
    </source>
</evidence>
<dbReference type="Proteomes" id="UP001404104">
    <property type="component" value="Unassembled WGS sequence"/>
</dbReference>
<dbReference type="RefSeq" id="WP_345862268.1">
    <property type="nucleotide sequence ID" value="NZ_JBDIMF010000001.1"/>
</dbReference>
<proteinExistence type="predicted"/>
<comment type="caution">
    <text evidence="2">The sequence shown here is derived from an EMBL/GenBank/DDBJ whole genome shotgun (WGS) entry which is preliminary data.</text>
</comment>
<name>A0ABU9XPA4_9SPHN</name>
<feature type="signal peptide" evidence="1">
    <location>
        <begin position="1"/>
        <end position="27"/>
    </location>
</feature>
<keyword evidence="1" id="KW-0732">Signal</keyword>
<accession>A0ABU9XPA4</accession>
<keyword evidence="3" id="KW-1185">Reference proteome</keyword>
<protein>
    <submittedName>
        <fullName evidence="2">Heavy-metal-associated domain-containing protein</fullName>
    </submittedName>
</protein>
<organism evidence="2 3">
    <name type="scientific">Sphingomonas qilianensis</name>
    <dbReference type="NCBI Taxonomy" id="1736690"/>
    <lineage>
        <taxon>Bacteria</taxon>
        <taxon>Pseudomonadati</taxon>
        <taxon>Pseudomonadota</taxon>
        <taxon>Alphaproteobacteria</taxon>
        <taxon>Sphingomonadales</taxon>
        <taxon>Sphingomonadaceae</taxon>
        <taxon>Sphingomonas</taxon>
    </lineage>
</organism>
<evidence type="ECO:0000313" key="3">
    <source>
        <dbReference type="Proteomes" id="UP001404104"/>
    </source>
</evidence>
<reference evidence="2 3" key="1">
    <citation type="submission" date="2024-05" db="EMBL/GenBank/DDBJ databases">
        <authorList>
            <person name="Liu Q."/>
            <person name="Xin Y.-H."/>
        </authorList>
    </citation>
    <scope>NUCLEOTIDE SEQUENCE [LARGE SCALE GENOMIC DNA]</scope>
    <source>
        <strain evidence="2 3">CGMCC 1.15349</strain>
    </source>
</reference>
<gene>
    <name evidence="2" type="ORF">ABC969_00420</name>
</gene>
<dbReference type="EMBL" id="JBDIMF010000001">
    <property type="protein sequence ID" value="MEN2784885.1"/>
    <property type="molecule type" value="Genomic_DNA"/>
</dbReference>
<feature type="chain" id="PRO_5045294741" evidence="1">
    <location>
        <begin position="28"/>
        <end position="417"/>
    </location>
</feature>
<sequence length="417" mass="43396">MFAKTSTSRRKIALAMLLATGSGVVLAQDDNGPQGLSMSDASGSYEVSGVEVDVTGKSAVAAREAGWRLAQRKGWAMLSKQLGGGSSGLSDGTLDAMVSGIVVENEQIGPNRYVAKLGVLFNRGRAGSLLGVAGQSLRSPAMLVLPLQYSGGTGQIFEQRTDWAEAWTRYRTGNSVVDYVRPAGSGPDALLLNLGQTGRPGRHWWRTILDQYGALDVLVPAVRLYRQWPGGPVIGAFEARHGPDNRLVTKFSLRVNTGDGLRALLDAGVKRIDEAYQAALRGGMLSTDAGLSYVPPPPPGTVVAPSEDDAPIDQAITTPGAAMMTINIQFDTPGVAAVTSGEAALRVVPGVRSAMTSSLALGGVSVMRVGFEGDPAALQAALEARGWIVQGAGTTLRIRRPLAPPTASPPADNATGG</sequence>
<evidence type="ECO:0000313" key="2">
    <source>
        <dbReference type="EMBL" id="MEN2784885.1"/>
    </source>
</evidence>